<gene>
    <name evidence="1" type="ORF">C8N26_1736</name>
</gene>
<name>A0A420DZS7_9FLAO</name>
<evidence type="ECO:0000313" key="2">
    <source>
        <dbReference type="Proteomes" id="UP000285780"/>
    </source>
</evidence>
<organism evidence="1 2">
    <name type="scientific">Tenacibaculum lutimaris</name>
    <dbReference type="NCBI Taxonomy" id="285258"/>
    <lineage>
        <taxon>Bacteria</taxon>
        <taxon>Pseudomonadati</taxon>
        <taxon>Bacteroidota</taxon>
        <taxon>Flavobacteriia</taxon>
        <taxon>Flavobacteriales</taxon>
        <taxon>Flavobacteriaceae</taxon>
        <taxon>Tenacibaculum</taxon>
    </lineage>
</organism>
<dbReference type="AlphaFoldDB" id="A0A420DZS7"/>
<accession>A0A420DZS7</accession>
<sequence>MKQKFLNISDFTILSKEQLKNVTGSAGVDLSKCACDCAGNVTGPIYCELYFACPHEHTC</sequence>
<keyword evidence="2" id="KW-1185">Reference proteome</keyword>
<proteinExistence type="predicted"/>
<dbReference type="RefSeq" id="WP_120186937.1">
    <property type="nucleotide sequence ID" value="NZ_RAQM01000009.1"/>
</dbReference>
<evidence type="ECO:0000313" key="1">
    <source>
        <dbReference type="EMBL" id="RKF03351.1"/>
    </source>
</evidence>
<evidence type="ECO:0008006" key="3">
    <source>
        <dbReference type="Google" id="ProtNLM"/>
    </source>
</evidence>
<comment type="caution">
    <text evidence="1">The sequence shown here is derived from an EMBL/GenBank/DDBJ whole genome shotgun (WGS) entry which is preliminary data.</text>
</comment>
<reference evidence="1 2" key="1">
    <citation type="submission" date="2018-09" db="EMBL/GenBank/DDBJ databases">
        <title>Genomic Encyclopedia of Archaeal and Bacterial Type Strains, Phase II (KMG-II): from individual species to whole genera.</title>
        <authorList>
            <person name="Goeker M."/>
        </authorList>
    </citation>
    <scope>NUCLEOTIDE SEQUENCE [LARGE SCALE GENOMIC DNA]</scope>
    <source>
        <strain evidence="1 2">DSM 16505</strain>
    </source>
</reference>
<dbReference type="EMBL" id="RAQM01000009">
    <property type="protein sequence ID" value="RKF03351.1"/>
    <property type="molecule type" value="Genomic_DNA"/>
</dbReference>
<dbReference type="Proteomes" id="UP000285780">
    <property type="component" value="Unassembled WGS sequence"/>
</dbReference>
<protein>
    <recommendedName>
        <fullName evidence="3">Natural product</fullName>
    </recommendedName>
</protein>